<gene>
    <name evidence="1" type="ORF">AZOBR_p130222</name>
</gene>
<protein>
    <submittedName>
        <fullName evidence="1">Uncharacterized protein</fullName>
    </submittedName>
</protein>
<dbReference type="KEGG" id="abs:AZOBR_p130222"/>
<accession>A0A9P1JUH9</accession>
<geneLocation type="plasmid" evidence="1 2">
    <name>AZOBR_p1</name>
</geneLocation>
<reference evidence="1 2" key="1">
    <citation type="journal article" date="2011" name="PLoS Genet.">
        <title>Azospirillum genomes reveal transition of bacteria from aquatic to terrestrial environments.</title>
        <authorList>
            <person name="Wisniewski-Dye F."/>
            <person name="Borziak K."/>
            <person name="Khalsa-Moyers G."/>
            <person name="Alexandre G."/>
            <person name="Sukharnikov L.O."/>
            <person name="Wuichet K."/>
            <person name="Hurst G.B."/>
            <person name="McDonald W.H."/>
            <person name="Robertson J.S."/>
            <person name="Barbe V."/>
            <person name="Calteau A."/>
            <person name="Rouy Z."/>
            <person name="Mangenot S."/>
            <person name="Prigent-Combaret C."/>
            <person name="Normand P."/>
            <person name="Boyer M."/>
            <person name="Siguier P."/>
            <person name="Dessaux Y."/>
            <person name="Elmerich C."/>
            <person name="Condemine G."/>
            <person name="Krishnen G."/>
            <person name="Kennedy I."/>
            <person name="Paterson A.H."/>
            <person name="Gonzalez V."/>
            <person name="Mavingui P."/>
            <person name="Zhulin I.B."/>
        </authorList>
    </citation>
    <scope>NUCLEOTIDE SEQUENCE [LARGE SCALE GENOMIC DNA]</scope>
    <source>
        <strain evidence="1 2">Sp245</strain>
    </source>
</reference>
<name>A0A9P1JUH9_9PROT</name>
<dbReference type="Proteomes" id="UP000007319">
    <property type="component" value="Plasmid AZOBR_p1"/>
</dbReference>
<sequence>MGPQVQLYHSFHLLFPNNF</sequence>
<organism evidence="1 2">
    <name type="scientific">Azospirillum baldaniorum</name>
    <dbReference type="NCBI Taxonomy" id="1064539"/>
    <lineage>
        <taxon>Bacteria</taxon>
        <taxon>Pseudomonadati</taxon>
        <taxon>Pseudomonadota</taxon>
        <taxon>Alphaproteobacteria</taxon>
        <taxon>Rhodospirillales</taxon>
        <taxon>Azospirillaceae</taxon>
        <taxon>Azospirillum</taxon>
    </lineage>
</organism>
<keyword evidence="2" id="KW-1185">Reference proteome</keyword>
<evidence type="ECO:0000313" key="2">
    <source>
        <dbReference type="Proteomes" id="UP000007319"/>
    </source>
</evidence>
<feature type="non-terminal residue" evidence="1">
    <location>
        <position position="19"/>
    </location>
</feature>
<dbReference type="AlphaFoldDB" id="A0A9P1JUH9"/>
<keyword evidence="1" id="KW-0614">Plasmid</keyword>
<dbReference type="EMBL" id="HE577328">
    <property type="protein sequence ID" value="CCD00034.1"/>
    <property type="molecule type" value="Genomic_DNA"/>
</dbReference>
<proteinExistence type="predicted"/>
<evidence type="ECO:0000313" key="1">
    <source>
        <dbReference type="EMBL" id="CCD00034.1"/>
    </source>
</evidence>